<evidence type="ECO:0000313" key="6">
    <source>
        <dbReference type="Proteomes" id="UP000051621"/>
    </source>
</evidence>
<keyword evidence="6" id="KW-1185">Reference proteome</keyword>
<keyword evidence="2 3" id="KW-0472">Membrane</keyword>
<proteinExistence type="predicted"/>
<evidence type="ECO:0000256" key="1">
    <source>
        <dbReference type="ARBA" id="ARBA00004370"/>
    </source>
</evidence>
<sequence>MMRKRYKWSSIFVVVTILLGVVIVIGYSLNKPKPVMIEKLHENKGPLIQKVNGPNGTRDQLGLDSSDQHEKVITDFIGNELKQNHFIGTALIVKNGKVIFQKGYGYADKLNNRKNSASSLYQIASVQKGATGVMLMKLVQAGKISLNDKLAKYYPNIGYSSLVTLRQMLNMISGISLKKMPQKAMSEKQLVKYIADNVQVTPKHIGQQFYEPANFVLLAGIIQQVTQKSYYANFKQFIQKPLGLKNTYDFNEYNKVVSGRTVAYSSTNTRDYKVPVIEEEYQYTNELGTGNFYMTNGDLYKMLRSFITGGILNAKSTAALFTVFPPRNTYSSGLYHVKYMQPFKDAGIYDGYHFHGAEYGYETIGDISVDGKQAVILQTNNPNTSSPFNIGLDSKLYHFLITH</sequence>
<dbReference type="AlphaFoldDB" id="A0A0R1LX23"/>
<name>A0A0R1LX23_9LACO</name>
<feature type="transmembrane region" description="Helical" evidence="3">
    <location>
        <begin position="12"/>
        <end position="29"/>
    </location>
</feature>
<gene>
    <name evidence="5" type="ORF">FC81_GL000039</name>
</gene>
<organism evidence="5 6">
    <name type="scientific">Liquorilactobacillus capillatus DSM 19910</name>
    <dbReference type="NCBI Taxonomy" id="1423731"/>
    <lineage>
        <taxon>Bacteria</taxon>
        <taxon>Bacillati</taxon>
        <taxon>Bacillota</taxon>
        <taxon>Bacilli</taxon>
        <taxon>Lactobacillales</taxon>
        <taxon>Lactobacillaceae</taxon>
        <taxon>Liquorilactobacillus</taxon>
    </lineage>
</organism>
<evidence type="ECO:0000256" key="2">
    <source>
        <dbReference type="ARBA" id="ARBA00023136"/>
    </source>
</evidence>
<evidence type="ECO:0000313" key="5">
    <source>
        <dbReference type="EMBL" id="KRL00262.1"/>
    </source>
</evidence>
<dbReference type="PANTHER" id="PTHR46825">
    <property type="entry name" value="D-ALANYL-D-ALANINE-CARBOXYPEPTIDASE/ENDOPEPTIDASE AMPH"/>
    <property type="match status" value="1"/>
</dbReference>
<protein>
    <submittedName>
        <fullName evidence="5">Beta-lactamase class C related penicillin binding protein</fullName>
    </submittedName>
</protein>
<comment type="caution">
    <text evidence="5">The sequence shown here is derived from an EMBL/GenBank/DDBJ whole genome shotgun (WGS) entry which is preliminary data.</text>
</comment>
<keyword evidence="3" id="KW-1133">Transmembrane helix</keyword>
<dbReference type="PATRIC" id="fig|1423731.3.peg.42"/>
<dbReference type="InterPro" id="IPR050491">
    <property type="entry name" value="AmpC-like"/>
</dbReference>
<evidence type="ECO:0000256" key="3">
    <source>
        <dbReference type="SAM" id="Phobius"/>
    </source>
</evidence>
<accession>A0A0R1LX23</accession>
<dbReference type="Proteomes" id="UP000051621">
    <property type="component" value="Unassembled WGS sequence"/>
</dbReference>
<dbReference type="EMBL" id="AZEF01000053">
    <property type="protein sequence ID" value="KRL00262.1"/>
    <property type="molecule type" value="Genomic_DNA"/>
</dbReference>
<dbReference type="OrthoDB" id="2151402at2"/>
<keyword evidence="3" id="KW-0812">Transmembrane</keyword>
<dbReference type="InterPro" id="IPR001466">
    <property type="entry name" value="Beta-lactam-related"/>
</dbReference>
<dbReference type="InterPro" id="IPR012338">
    <property type="entry name" value="Beta-lactam/transpept-like"/>
</dbReference>
<dbReference type="SUPFAM" id="SSF56601">
    <property type="entry name" value="beta-lactamase/transpeptidase-like"/>
    <property type="match status" value="1"/>
</dbReference>
<dbReference type="Gene3D" id="3.40.710.10">
    <property type="entry name" value="DD-peptidase/beta-lactamase superfamily"/>
    <property type="match status" value="1"/>
</dbReference>
<evidence type="ECO:0000259" key="4">
    <source>
        <dbReference type="Pfam" id="PF00144"/>
    </source>
</evidence>
<comment type="subcellular location">
    <subcellularLocation>
        <location evidence="1">Membrane</location>
    </subcellularLocation>
</comment>
<dbReference type="Pfam" id="PF00144">
    <property type="entry name" value="Beta-lactamase"/>
    <property type="match status" value="1"/>
</dbReference>
<dbReference type="PANTHER" id="PTHR46825:SF11">
    <property type="entry name" value="PENICILLIN-BINDING PROTEIN 4"/>
    <property type="match status" value="1"/>
</dbReference>
<dbReference type="STRING" id="1423731.FC81_GL000039"/>
<dbReference type="RefSeq" id="WP_083478812.1">
    <property type="nucleotide sequence ID" value="NZ_AZEF01000053.1"/>
</dbReference>
<reference evidence="5 6" key="1">
    <citation type="journal article" date="2015" name="Genome Announc.">
        <title>Expanding the biotechnology potential of lactobacilli through comparative genomics of 213 strains and associated genera.</title>
        <authorList>
            <person name="Sun Z."/>
            <person name="Harris H.M."/>
            <person name="McCann A."/>
            <person name="Guo C."/>
            <person name="Argimon S."/>
            <person name="Zhang W."/>
            <person name="Yang X."/>
            <person name="Jeffery I.B."/>
            <person name="Cooney J.C."/>
            <person name="Kagawa T.F."/>
            <person name="Liu W."/>
            <person name="Song Y."/>
            <person name="Salvetti E."/>
            <person name="Wrobel A."/>
            <person name="Rasinkangas P."/>
            <person name="Parkhill J."/>
            <person name="Rea M.C."/>
            <person name="O'Sullivan O."/>
            <person name="Ritari J."/>
            <person name="Douillard F.P."/>
            <person name="Paul Ross R."/>
            <person name="Yang R."/>
            <person name="Briner A.E."/>
            <person name="Felis G.E."/>
            <person name="de Vos W.M."/>
            <person name="Barrangou R."/>
            <person name="Klaenhammer T.R."/>
            <person name="Caufield P.W."/>
            <person name="Cui Y."/>
            <person name="Zhang H."/>
            <person name="O'Toole P.W."/>
        </authorList>
    </citation>
    <scope>NUCLEOTIDE SEQUENCE [LARGE SCALE GENOMIC DNA]</scope>
    <source>
        <strain evidence="5 6">DSM 19910</strain>
    </source>
</reference>
<dbReference type="GO" id="GO:0016020">
    <property type="term" value="C:membrane"/>
    <property type="evidence" value="ECO:0007669"/>
    <property type="project" value="UniProtKB-SubCell"/>
</dbReference>
<feature type="domain" description="Beta-lactamase-related" evidence="4">
    <location>
        <begin position="76"/>
        <end position="382"/>
    </location>
</feature>